<comment type="caution">
    <text evidence="1">The sequence shown here is derived from an EMBL/GenBank/DDBJ whole genome shotgun (WGS) entry which is preliminary data.</text>
</comment>
<accession>A0ABT4QBF2</accession>
<evidence type="ECO:0000313" key="2">
    <source>
        <dbReference type="Proteomes" id="UP001527882"/>
    </source>
</evidence>
<dbReference type="RefSeq" id="WP_269882724.1">
    <property type="nucleotide sequence ID" value="NZ_JAQAGZ010000011.1"/>
</dbReference>
<sequence>MELSEALSRLSYPQTPKKKAALELRYAALLELKRKLEAGRR</sequence>
<reference evidence="1 2" key="1">
    <citation type="submission" date="2022-12" db="EMBL/GenBank/DDBJ databases">
        <title>Draft genome sequence of Paenibacillus sp. dW9.</title>
        <authorList>
            <person name="Choi E.-W."/>
            <person name="Kim D.-U."/>
        </authorList>
    </citation>
    <scope>NUCLEOTIDE SEQUENCE [LARGE SCALE GENOMIC DNA]</scope>
    <source>
        <strain evidence="2">dW9</strain>
    </source>
</reference>
<organism evidence="1 2">
    <name type="scientific">Paenibacillus gyeongsangnamensis</name>
    <dbReference type="NCBI Taxonomy" id="3388067"/>
    <lineage>
        <taxon>Bacteria</taxon>
        <taxon>Bacillati</taxon>
        <taxon>Bacillota</taxon>
        <taxon>Bacilli</taxon>
        <taxon>Bacillales</taxon>
        <taxon>Paenibacillaceae</taxon>
        <taxon>Paenibacillus</taxon>
    </lineage>
</organism>
<dbReference type="EMBL" id="JAQAGZ010000011">
    <property type="protein sequence ID" value="MCZ8514196.1"/>
    <property type="molecule type" value="Genomic_DNA"/>
</dbReference>
<gene>
    <name evidence="1" type="ORF">O9H85_17530</name>
</gene>
<name>A0ABT4QBF2_9BACL</name>
<keyword evidence="2" id="KW-1185">Reference proteome</keyword>
<protein>
    <submittedName>
        <fullName evidence="1">Uncharacterized protein</fullName>
    </submittedName>
</protein>
<dbReference type="Proteomes" id="UP001527882">
    <property type="component" value="Unassembled WGS sequence"/>
</dbReference>
<evidence type="ECO:0000313" key="1">
    <source>
        <dbReference type="EMBL" id="MCZ8514196.1"/>
    </source>
</evidence>
<proteinExistence type="predicted"/>